<keyword evidence="2" id="KW-1185">Reference proteome</keyword>
<sequence length="137" mass="15486">MELESMNSSESDEDSCESHNSSLEDEGRTMNAKVLFSSTKQMATEDLPKFTIDAAGFEVHFGDQTMMFQHPKSRALQYECGTEGSKRRLTIYDAQLMLDPAVEVDFVLETGPSGNTIVAEEDLIEKLKQHQYRLLEQ</sequence>
<evidence type="ECO:0000313" key="2">
    <source>
        <dbReference type="Proteomes" id="UP000887575"/>
    </source>
</evidence>
<proteinExistence type="predicted"/>
<dbReference type="WBParaSite" id="MBELARI_LOCUS11821">
    <property type="protein sequence ID" value="MBELARI_LOCUS11821"/>
    <property type="gene ID" value="MBELARI_LOCUS11821"/>
</dbReference>
<organism evidence="2 3">
    <name type="scientific">Mesorhabditis belari</name>
    <dbReference type="NCBI Taxonomy" id="2138241"/>
    <lineage>
        <taxon>Eukaryota</taxon>
        <taxon>Metazoa</taxon>
        <taxon>Ecdysozoa</taxon>
        <taxon>Nematoda</taxon>
        <taxon>Chromadorea</taxon>
        <taxon>Rhabditida</taxon>
        <taxon>Rhabditina</taxon>
        <taxon>Rhabditomorpha</taxon>
        <taxon>Rhabditoidea</taxon>
        <taxon>Rhabditidae</taxon>
        <taxon>Mesorhabditinae</taxon>
        <taxon>Mesorhabditis</taxon>
    </lineage>
</organism>
<evidence type="ECO:0000313" key="3">
    <source>
        <dbReference type="WBParaSite" id="MBELARI_LOCUS11821"/>
    </source>
</evidence>
<dbReference type="Proteomes" id="UP000887575">
    <property type="component" value="Unassembled WGS sequence"/>
</dbReference>
<dbReference type="AlphaFoldDB" id="A0AAF3ECY4"/>
<accession>A0AAF3ECY4</accession>
<name>A0AAF3ECY4_9BILA</name>
<evidence type="ECO:0000256" key="1">
    <source>
        <dbReference type="SAM" id="MobiDB-lite"/>
    </source>
</evidence>
<protein>
    <submittedName>
        <fullName evidence="3">Uncharacterized protein</fullName>
    </submittedName>
</protein>
<reference evidence="3" key="1">
    <citation type="submission" date="2024-02" db="UniProtKB">
        <authorList>
            <consortium name="WormBaseParasite"/>
        </authorList>
    </citation>
    <scope>IDENTIFICATION</scope>
</reference>
<feature type="region of interest" description="Disordered" evidence="1">
    <location>
        <begin position="1"/>
        <end position="29"/>
    </location>
</feature>